<evidence type="ECO:0000313" key="3">
    <source>
        <dbReference type="Proteomes" id="UP001066276"/>
    </source>
</evidence>
<keyword evidence="3" id="KW-1185">Reference proteome</keyword>
<feature type="compositionally biased region" description="Polar residues" evidence="1">
    <location>
        <begin position="74"/>
        <end position="97"/>
    </location>
</feature>
<dbReference type="AlphaFoldDB" id="A0AAV7WSX1"/>
<protein>
    <submittedName>
        <fullName evidence="2">Uncharacterized protein</fullName>
    </submittedName>
</protein>
<proteinExistence type="predicted"/>
<evidence type="ECO:0000313" key="2">
    <source>
        <dbReference type="EMBL" id="KAJ1217159.1"/>
    </source>
</evidence>
<dbReference type="Proteomes" id="UP001066276">
    <property type="component" value="Chromosome 1_1"/>
</dbReference>
<feature type="region of interest" description="Disordered" evidence="1">
    <location>
        <begin position="27"/>
        <end position="121"/>
    </location>
</feature>
<accession>A0AAV7WSX1</accession>
<name>A0AAV7WSX1_PLEWA</name>
<organism evidence="2 3">
    <name type="scientific">Pleurodeles waltl</name>
    <name type="common">Iberian ribbed newt</name>
    <dbReference type="NCBI Taxonomy" id="8319"/>
    <lineage>
        <taxon>Eukaryota</taxon>
        <taxon>Metazoa</taxon>
        <taxon>Chordata</taxon>
        <taxon>Craniata</taxon>
        <taxon>Vertebrata</taxon>
        <taxon>Euteleostomi</taxon>
        <taxon>Amphibia</taxon>
        <taxon>Batrachia</taxon>
        <taxon>Caudata</taxon>
        <taxon>Salamandroidea</taxon>
        <taxon>Salamandridae</taxon>
        <taxon>Pleurodelinae</taxon>
        <taxon>Pleurodeles</taxon>
    </lineage>
</organism>
<dbReference type="EMBL" id="JANPWB010000001">
    <property type="protein sequence ID" value="KAJ1217159.1"/>
    <property type="molecule type" value="Genomic_DNA"/>
</dbReference>
<comment type="caution">
    <text evidence="2">The sequence shown here is derived from an EMBL/GenBank/DDBJ whole genome shotgun (WGS) entry which is preliminary data.</text>
</comment>
<sequence>MYGSASALGPHTEDEVRGCCWVPCEAAQRGPVKSGDQDPTFSRSRACLSPQEGKKGPRNPSQGPDGADEEGELHSTSPMAVQQQQASAHRSGQTPNEGLTPEAAPRGARASNQQEWPWVDSLHCSPMRKAITGVGLSG</sequence>
<gene>
    <name evidence="2" type="ORF">NDU88_004754</name>
</gene>
<reference evidence="2" key="1">
    <citation type="journal article" date="2022" name="bioRxiv">
        <title>Sequencing and chromosome-scale assembly of the giantPleurodeles waltlgenome.</title>
        <authorList>
            <person name="Brown T."/>
            <person name="Elewa A."/>
            <person name="Iarovenko S."/>
            <person name="Subramanian E."/>
            <person name="Araus A.J."/>
            <person name="Petzold A."/>
            <person name="Susuki M."/>
            <person name="Suzuki K.-i.T."/>
            <person name="Hayashi T."/>
            <person name="Toyoda A."/>
            <person name="Oliveira C."/>
            <person name="Osipova E."/>
            <person name="Leigh N.D."/>
            <person name="Simon A."/>
            <person name="Yun M.H."/>
        </authorList>
    </citation>
    <scope>NUCLEOTIDE SEQUENCE</scope>
    <source>
        <strain evidence="2">20211129_DDA</strain>
        <tissue evidence="2">Liver</tissue>
    </source>
</reference>
<evidence type="ECO:0000256" key="1">
    <source>
        <dbReference type="SAM" id="MobiDB-lite"/>
    </source>
</evidence>